<feature type="domain" description="B30.2/SPRY" evidence="9">
    <location>
        <begin position="322"/>
        <end position="512"/>
    </location>
</feature>
<dbReference type="AlphaFoldDB" id="W5N0X8"/>
<dbReference type="SMART" id="SM00184">
    <property type="entry name" value="RING"/>
    <property type="match status" value="1"/>
</dbReference>
<dbReference type="SMART" id="SM00589">
    <property type="entry name" value="PRY"/>
    <property type="match status" value="1"/>
</dbReference>
<dbReference type="InterPro" id="IPR013320">
    <property type="entry name" value="ConA-like_dom_sf"/>
</dbReference>
<evidence type="ECO:0000259" key="8">
    <source>
        <dbReference type="PROSITE" id="PS50089"/>
    </source>
</evidence>
<dbReference type="OMA" id="ACTVNEC"/>
<keyword evidence="2" id="KW-0479">Metal-binding</keyword>
<reference evidence="10" key="3">
    <citation type="submission" date="2025-09" db="UniProtKB">
        <authorList>
            <consortium name="Ensembl"/>
        </authorList>
    </citation>
    <scope>IDENTIFICATION</scope>
</reference>
<organism evidence="10 11">
    <name type="scientific">Lepisosteus oculatus</name>
    <name type="common">Spotted gar</name>
    <dbReference type="NCBI Taxonomy" id="7918"/>
    <lineage>
        <taxon>Eukaryota</taxon>
        <taxon>Metazoa</taxon>
        <taxon>Chordata</taxon>
        <taxon>Craniata</taxon>
        <taxon>Vertebrata</taxon>
        <taxon>Euteleostomi</taxon>
        <taxon>Actinopterygii</taxon>
        <taxon>Neopterygii</taxon>
        <taxon>Holostei</taxon>
        <taxon>Semionotiformes</taxon>
        <taxon>Lepisosteidae</taxon>
        <taxon>Lepisosteus</taxon>
    </lineage>
</organism>
<dbReference type="SUPFAM" id="SSF57850">
    <property type="entry name" value="RING/U-box"/>
    <property type="match status" value="1"/>
</dbReference>
<dbReference type="InterPro" id="IPR051051">
    <property type="entry name" value="E3_ubiq-ligase_TRIM/RNF"/>
</dbReference>
<dbReference type="GO" id="GO:0061630">
    <property type="term" value="F:ubiquitin protein ligase activity"/>
    <property type="evidence" value="ECO:0000318"/>
    <property type="project" value="GO_Central"/>
</dbReference>
<dbReference type="EMBL" id="AHAT01000288">
    <property type="status" value="NOT_ANNOTATED_CDS"/>
    <property type="molecule type" value="Genomic_DNA"/>
</dbReference>
<dbReference type="GO" id="GO:0008270">
    <property type="term" value="F:zinc ion binding"/>
    <property type="evidence" value="ECO:0007669"/>
    <property type="project" value="UniProtKB-KW"/>
</dbReference>
<proteinExistence type="predicted"/>
<dbReference type="FunCoup" id="W5N0X8">
    <property type="interactions" value="954"/>
</dbReference>
<evidence type="ECO:0000256" key="4">
    <source>
        <dbReference type="ARBA" id="ARBA00022833"/>
    </source>
</evidence>
<dbReference type="Ensembl" id="ENSLOCT00000014316.1">
    <property type="protein sequence ID" value="ENSLOCP00000014287.1"/>
    <property type="gene ID" value="ENSLOCG00000011623.1"/>
</dbReference>
<feature type="coiled-coil region" evidence="7">
    <location>
        <begin position="207"/>
        <end position="241"/>
    </location>
</feature>
<keyword evidence="1" id="KW-0399">Innate immunity</keyword>
<dbReference type="InterPro" id="IPR013083">
    <property type="entry name" value="Znf_RING/FYVE/PHD"/>
</dbReference>
<keyword evidence="7" id="KW-0175">Coiled coil</keyword>
<name>W5N0X8_LEPOC</name>
<dbReference type="GO" id="GO:0005737">
    <property type="term" value="C:cytoplasm"/>
    <property type="evidence" value="ECO:0000318"/>
    <property type="project" value="GO_Central"/>
</dbReference>
<reference evidence="10" key="2">
    <citation type="submission" date="2025-08" db="UniProtKB">
        <authorList>
            <consortium name="Ensembl"/>
        </authorList>
    </citation>
    <scope>IDENTIFICATION</scope>
</reference>
<dbReference type="InterPro" id="IPR058030">
    <property type="entry name" value="TRIM8/14/16/25/29/45/65_CC"/>
</dbReference>
<evidence type="ECO:0000259" key="9">
    <source>
        <dbReference type="PROSITE" id="PS50188"/>
    </source>
</evidence>
<dbReference type="PROSITE" id="PS50188">
    <property type="entry name" value="B302_SPRY"/>
    <property type="match status" value="1"/>
</dbReference>
<dbReference type="eggNOG" id="KOG2177">
    <property type="taxonomic scope" value="Eukaryota"/>
</dbReference>
<dbReference type="InterPro" id="IPR017907">
    <property type="entry name" value="Znf_RING_CS"/>
</dbReference>
<dbReference type="InterPro" id="IPR003879">
    <property type="entry name" value="Butyrophylin_SPRY"/>
</dbReference>
<dbReference type="InParanoid" id="W5N0X8"/>
<dbReference type="SUPFAM" id="SSF49899">
    <property type="entry name" value="Concanavalin A-like lectins/glucanases"/>
    <property type="match status" value="1"/>
</dbReference>
<dbReference type="PANTHER" id="PTHR25465">
    <property type="entry name" value="B-BOX DOMAIN CONTAINING"/>
    <property type="match status" value="1"/>
</dbReference>
<dbReference type="Pfam" id="PF25600">
    <property type="entry name" value="TRIM_CC"/>
    <property type="match status" value="1"/>
</dbReference>
<keyword evidence="5" id="KW-0391">Immunity</keyword>
<dbReference type="Gene3D" id="2.60.120.920">
    <property type="match status" value="1"/>
</dbReference>
<dbReference type="GeneTree" id="ENSGT00940000162951"/>
<dbReference type="InterPro" id="IPR043136">
    <property type="entry name" value="B30.2/SPRY_sf"/>
</dbReference>
<dbReference type="InterPro" id="IPR003877">
    <property type="entry name" value="SPRY_dom"/>
</dbReference>
<dbReference type="PROSITE" id="PS00518">
    <property type="entry name" value="ZF_RING_1"/>
    <property type="match status" value="1"/>
</dbReference>
<evidence type="ECO:0000256" key="6">
    <source>
        <dbReference type="PROSITE-ProRule" id="PRU00175"/>
    </source>
</evidence>
<dbReference type="PROSITE" id="PS50089">
    <property type="entry name" value="ZF_RING_2"/>
    <property type="match status" value="1"/>
</dbReference>
<dbReference type="CDD" id="cd19835">
    <property type="entry name" value="Bbox2_TRIM65_C-IV"/>
    <property type="match status" value="1"/>
</dbReference>
<evidence type="ECO:0000256" key="2">
    <source>
        <dbReference type="ARBA" id="ARBA00022723"/>
    </source>
</evidence>
<dbReference type="Gene3D" id="3.30.40.10">
    <property type="entry name" value="Zinc/RING finger domain, C3HC4 (zinc finger)"/>
    <property type="match status" value="1"/>
</dbReference>
<dbReference type="SMART" id="SM00336">
    <property type="entry name" value="BBOX"/>
    <property type="match status" value="1"/>
</dbReference>
<dbReference type="PANTHER" id="PTHR25465:SF5">
    <property type="entry name" value="E3 UBIQUITIN_ISG15 LIGASE TRIM25-RELATED"/>
    <property type="match status" value="1"/>
</dbReference>
<dbReference type="Gene3D" id="3.30.160.60">
    <property type="entry name" value="Classic Zinc Finger"/>
    <property type="match status" value="1"/>
</dbReference>
<dbReference type="Bgee" id="ENSLOCG00000011623">
    <property type="expression patterns" value="Expressed in bone element and 13 other cell types or tissues"/>
</dbReference>
<dbReference type="HOGENOM" id="CLU_013137_0_2_1"/>
<dbReference type="GO" id="GO:0045087">
    <property type="term" value="P:innate immune response"/>
    <property type="evidence" value="ECO:0000318"/>
    <property type="project" value="GO_Central"/>
</dbReference>
<dbReference type="STRING" id="7918.ENSLOCP00000014287"/>
<dbReference type="InterPro" id="IPR000315">
    <property type="entry name" value="Znf_B-box"/>
</dbReference>
<evidence type="ECO:0000256" key="7">
    <source>
        <dbReference type="SAM" id="Coils"/>
    </source>
</evidence>
<accession>W5N0X8</accession>
<evidence type="ECO:0000256" key="5">
    <source>
        <dbReference type="ARBA" id="ARBA00022859"/>
    </source>
</evidence>
<sequence>YYCIFSEVTEMDHGNLSCAICLEPFKVPVTIPCGHNFCYDCISKHWERGNGICCPSCRMTFNEKPPLNKNVNLSDLLENHECAESALGNVCSKREVGTCRQHNKSLELYCRTDRMCICCQCAIQECKPHDIVLIQDERKKQEVTLSKKNQELVRYIEGTTKSIEELKDNIAKTKVFLQQTSEWVNVKFCQLLKSMTEKQEAVQQFMQQEMEVVLTEAEGRLTILEERAEKLRENQKQIETIHTLPDIHFLREAQFVALPGIRNVPLNVSSDLQDTLTGVTGILSKISKLLLEDLEKAISVASGQESQGSPEDKQIVVASIPDPIGSSCSPVREGFRANYRKLSFNPDTANANIWLSKDSRQAKHKTSDPQNYPPNKARFENVWQVLCTEGLSGGQHYWEVEITKPWAYIGVAYDSIPRKGKGKDLILGLNEFSWSLHLSEKELCAWHAGRKEPVQIRPHYRRIGLLLNCHAGTLTYYGEGQTILHTFYNAFSQELYPAFWIGEGVSVTLCMP</sequence>
<evidence type="ECO:0000256" key="3">
    <source>
        <dbReference type="ARBA" id="ARBA00022771"/>
    </source>
</evidence>
<keyword evidence="4" id="KW-0862">Zinc</keyword>
<dbReference type="InterPro" id="IPR001841">
    <property type="entry name" value="Znf_RING"/>
</dbReference>
<evidence type="ECO:0000313" key="11">
    <source>
        <dbReference type="Proteomes" id="UP000018468"/>
    </source>
</evidence>
<dbReference type="InterPro" id="IPR001870">
    <property type="entry name" value="B30.2/SPRY"/>
</dbReference>
<keyword evidence="11" id="KW-1185">Reference proteome</keyword>
<dbReference type="PRINTS" id="PR01407">
    <property type="entry name" value="BUTYPHLNCDUF"/>
</dbReference>
<keyword evidence="3 6" id="KW-0863">Zinc-finger</keyword>
<dbReference type="Proteomes" id="UP000018468">
    <property type="component" value="Linkage group LG10"/>
</dbReference>
<dbReference type="Pfam" id="PF13765">
    <property type="entry name" value="PRY"/>
    <property type="match status" value="1"/>
</dbReference>
<evidence type="ECO:0000256" key="1">
    <source>
        <dbReference type="ARBA" id="ARBA00022588"/>
    </source>
</evidence>
<dbReference type="InterPro" id="IPR027370">
    <property type="entry name" value="Znf-RING_euk"/>
</dbReference>
<evidence type="ECO:0000313" key="10">
    <source>
        <dbReference type="Ensembl" id="ENSLOCP00000014287.1"/>
    </source>
</evidence>
<dbReference type="InterPro" id="IPR006574">
    <property type="entry name" value="PRY"/>
</dbReference>
<feature type="domain" description="RING-type" evidence="8">
    <location>
        <begin position="18"/>
        <end position="58"/>
    </location>
</feature>
<dbReference type="Pfam" id="PF00622">
    <property type="entry name" value="SPRY"/>
    <property type="match status" value="1"/>
</dbReference>
<dbReference type="SMART" id="SM00449">
    <property type="entry name" value="SPRY"/>
    <property type="match status" value="1"/>
</dbReference>
<protein>
    <submittedName>
        <fullName evidence="10">Tripartite motif containing 65</fullName>
    </submittedName>
</protein>
<dbReference type="Pfam" id="PF13445">
    <property type="entry name" value="zf-RING_UBOX"/>
    <property type="match status" value="1"/>
</dbReference>
<reference evidence="11" key="1">
    <citation type="submission" date="2011-12" db="EMBL/GenBank/DDBJ databases">
        <title>The Draft Genome of Lepisosteus oculatus.</title>
        <authorList>
            <consortium name="The Broad Institute Genome Assembly &amp; Analysis Group"/>
            <consortium name="Computational R&amp;D Group"/>
            <consortium name="and Sequencing Platform"/>
            <person name="Di Palma F."/>
            <person name="Alfoldi J."/>
            <person name="Johnson J."/>
            <person name="Berlin A."/>
            <person name="Gnerre S."/>
            <person name="Jaffe D."/>
            <person name="MacCallum I."/>
            <person name="Young S."/>
            <person name="Walker B.J."/>
            <person name="Lander E.S."/>
            <person name="Lindblad-Toh K."/>
        </authorList>
    </citation>
    <scope>NUCLEOTIDE SEQUENCE [LARGE SCALE GENOMIC DNA]</scope>
</reference>
<dbReference type="SUPFAM" id="SSF57845">
    <property type="entry name" value="B-box zinc-binding domain"/>
    <property type="match status" value="1"/>
</dbReference>